<accession>A0AAW4MRE8</accession>
<evidence type="ECO:0000313" key="6">
    <source>
        <dbReference type="Proteomes" id="UP001197492"/>
    </source>
</evidence>
<evidence type="ECO:0000259" key="2">
    <source>
        <dbReference type="Pfam" id="PF12850"/>
    </source>
</evidence>
<comment type="cofactor">
    <cofactor evidence="1">
        <name>a divalent metal cation</name>
        <dbReference type="ChEBI" id="CHEBI:60240"/>
    </cofactor>
</comment>
<dbReference type="AlphaFoldDB" id="A0AAW4MRE8"/>
<dbReference type="EMBL" id="JAHOEF010000002">
    <property type="protein sequence ID" value="MBV3381742.1"/>
    <property type="molecule type" value="Genomic_DNA"/>
</dbReference>
<keyword evidence="1" id="KW-0479">Metal-binding</keyword>
<comment type="similarity">
    <text evidence="1">Belongs to the metallophosphoesterase superfamily. YfcE family.</text>
</comment>
<dbReference type="Proteomes" id="UP001197492">
    <property type="component" value="Unassembled WGS sequence"/>
</dbReference>
<dbReference type="PANTHER" id="PTHR11124">
    <property type="entry name" value="VACUOLAR SORTING PROTEIN VPS29"/>
    <property type="match status" value="1"/>
</dbReference>
<evidence type="ECO:0000313" key="3">
    <source>
        <dbReference type="EMBL" id="MBV3381742.1"/>
    </source>
</evidence>
<dbReference type="EMBL" id="JAHOEL010000002">
    <property type="protein sequence ID" value="MBV3391765.1"/>
    <property type="molecule type" value="Genomic_DNA"/>
</dbReference>
<keyword evidence="6" id="KW-1185">Reference proteome</keyword>
<dbReference type="InterPro" id="IPR024654">
    <property type="entry name" value="Calcineurin-like_PHP_lpxH"/>
</dbReference>
<sequence>MKMLVVSDSHMYNDILENITNKWKNKVDLLVHCGDSSLLPNDPLLKDYDIVVHGNHDEEVFPHYVVYKDIFVTHGNDYHVYTGYDELIKACKENHCTICFHGHTHVPTIQIHEGITFVNPGSAMINRGSYGYGTYAIVETEPFNVIYYDNLDHHICNQEVLEEGMVLLDEFKKIVKNMK</sequence>
<dbReference type="EC" id="3.1.4.-" evidence="1"/>
<organism evidence="3 5">
    <name type="scientific">Catenibacterium mitsuokai</name>
    <dbReference type="NCBI Taxonomy" id="100886"/>
    <lineage>
        <taxon>Bacteria</taxon>
        <taxon>Bacillati</taxon>
        <taxon>Bacillota</taxon>
        <taxon>Erysipelotrichia</taxon>
        <taxon>Erysipelotrichales</taxon>
        <taxon>Coprobacillaceae</taxon>
        <taxon>Catenibacterium</taxon>
    </lineage>
</organism>
<comment type="caution">
    <text evidence="3">The sequence shown here is derived from an EMBL/GenBank/DDBJ whole genome shotgun (WGS) entry which is preliminary data.</text>
</comment>
<proteinExistence type="inferred from homology"/>
<name>A0AAW4MRE8_9FIRM</name>
<dbReference type="GO" id="GO:0046872">
    <property type="term" value="F:metal ion binding"/>
    <property type="evidence" value="ECO:0007669"/>
    <property type="project" value="UniProtKB-KW"/>
</dbReference>
<dbReference type="InterPro" id="IPR000979">
    <property type="entry name" value="Phosphodiesterase_MJ0936/Vps29"/>
</dbReference>
<dbReference type="GO" id="GO:0016787">
    <property type="term" value="F:hydrolase activity"/>
    <property type="evidence" value="ECO:0007669"/>
    <property type="project" value="UniProtKB-UniRule"/>
</dbReference>
<dbReference type="NCBIfam" id="TIGR00040">
    <property type="entry name" value="yfcE"/>
    <property type="match status" value="1"/>
</dbReference>
<dbReference type="Proteomes" id="UP001196408">
    <property type="component" value="Unassembled WGS sequence"/>
</dbReference>
<evidence type="ECO:0000313" key="5">
    <source>
        <dbReference type="Proteomes" id="UP001196408"/>
    </source>
</evidence>
<dbReference type="Pfam" id="PF12850">
    <property type="entry name" value="Metallophos_2"/>
    <property type="match status" value="1"/>
</dbReference>
<feature type="domain" description="Calcineurin-like phosphoesterase" evidence="2">
    <location>
        <begin position="1"/>
        <end position="141"/>
    </location>
</feature>
<reference evidence="3 6" key="1">
    <citation type="submission" date="2021-06" db="EMBL/GenBank/DDBJ databases">
        <title>Collection of gut derived symbiotic bacterial strains cultured from healthy donors.</title>
        <authorList>
            <person name="Lin H."/>
            <person name="Littmann E."/>
            <person name="Pamer E.G."/>
        </authorList>
    </citation>
    <scope>NUCLEOTIDE SEQUENCE</scope>
    <source>
        <strain evidence="4 6">MSK.21.70</strain>
        <strain evidence="3">MSK.21.82</strain>
    </source>
</reference>
<protein>
    <recommendedName>
        <fullName evidence="1">Phosphoesterase</fullName>
        <ecNumber evidence="1">3.1.4.-</ecNumber>
    </recommendedName>
</protein>
<evidence type="ECO:0000256" key="1">
    <source>
        <dbReference type="RuleBase" id="RU362039"/>
    </source>
</evidence>
<dbReference type="GeneID" id="301323339"/>
<dbReference type="RefSeq" id="WP_217746868.1">
    <property type="nucleotide sequence ID" value="NZ_JAHOEB010000002.1"/>
</dbReference>
<gene>
    <name evidence="3" type="ORF">KSV97_00550</name>
    <name evidence="4" type="ORF">KSW06_00555</name>
</gene>
<evidence type="ECO:0000313" key="4">
    <source>
        <dbReference type="EMBL" id="MBV3391765.1"/>
    </source>
</evidence>